<proteinExistence type="predicted"/>
<evidence type="ECO:0000256" key="1">
    <source>
        <dbReference type="SAM" id="Phobius"/>
    </source>
</evidence>
<protein>
    <submittedName>
        <fullName evidence="2">Unannotated protein</fullName>
    </submittedName>
</protein>
<feature type="transmembrane region" description="Helical" evidence="1">
    <location>
        <begin position="12"/>
        <end position="38"/>
    </location>
</feature>
<evidence type="ECO:0000313" key="2">
    <source>
        <dbReference type="EMBL" id="CAB4635577.1"/>
    </source>
</evidence>
<reference evidence="2" key="1">
    <citation type="submission" date="2020-05" db="EMBL/GenBank/DDBJ databases">
        <authorList>
            <person name="Chiriac C."/>
            <person name="Salcher M."/>
            <person name="Ghai R."/>
            <person name="Kavagutti S V."/>
        </authorList>
    </citation>
    <scope>NUCLEOTIDE SEQUENCE</scope>
</reference>
<dbReference type="AlphaFoldDB" id="A0A6J6JER0"/>
<name>A0A6J6JER0_9ZZZZ</name>
<dbReference type="EMBL" id="CAEZVT010000053">
    <property type="protein sequence ID" value="CAB4635577.1"/>
    <property type="molecule type" value="Genomic_DNA"/>
</dbReference>
<keyword evidence="1" id="KW-1133">Transmembrane helix</keyword>
<gene>
    <name evidence="2" type="ORF">UFOPK2131_00569</name>
</gene>
<sequence>MFFGIEEVSFFAGVFTAAGAGLEVLVAGFVVGLATAFVEEGFDFGESFLAGMFYLCSLYFA</sequence>
<organism evidence="2">
    <name type="scientific">freshwater metagenome</name>
    <dbReference type="NCBI Taxonomy" id="449393"/>
    <lineage>
        <taxon>unclassified sequences</taxon>
        <taxon>metagenomes</taxon>
        <taxon>ecological metagenomes</taxon>
    </lineage>
</organism>
<keyword evidence="1" id="KW-0812">Transmembrane</keyword>
<keyword evidence="1" id="KW-0472">Membrane</keyword>
<accession>A0A6J6JER0</accession>